<keyword evidence="7" id="KW-0472">Membrane</keyword>
<feature type="compositionally biased region" description="Low complexity" evidence="6">
    <location>
        <begin position="17"/>
        <end position="26"/>
    </location>
</feature>
<dbReference type="InterPro" id="IPR036249">
    <property type="entry name" value="Thioredoxin-like_sf"/>
</dbReference>
<evidence type="ECO:0000256" key="3">
    <source>
        <dbReference type="ARBA" id="ARBA00023002"/>
    </source>
</evidence>
<feature type="region of interest" description="Disordered" evidence="6">
    <location>
        <begin position="1"/>
        <end position="40"/>
    </location>
</feature>
<comment type="similarity">
    <text evidence="1">Belongs to the thioredoxin family. DsbA subfamily.</text>
</comment>
<dbReference type="Gene3D" id="3.40.30.10">
    <property type="entry name" value="Glutaredoxin"/>
    <property type="match status" value="1"/>
</dbReference>
<dbReference type="PANTHER" id="PTHR13887">
    <property type="entry name" value="GLUTATHIONE S-TRANSFERASE KAPPA"/>
    <property type="match status" value="1"/>
</dbReference>
<feature type="transmembrane region" description="Helical" evidence="7">
    <location>
        <begin position="49"/>
        <end position="70"/>
    </location>
</feature>
<dbReference type="Pfam" id="PF13462">
    <property type="entry name" value="Thioredoxin_4"/>
    <property type="match status" value="1"/>
</dbReference>
<dbReference type="Proteomes" id="UP000249324">
    <property type="component" value="Unassembled WGS sequence"/>
</dbReference>
<keyword evidence="2" id="KW-0732">Signal</keyword>
<reference evidence="9 11" key="3">
    <citation type="journal article" date="2021" name="BMC Genomics">
        <title>Genome-resolved metagenome and metatranscriptome analyses of thermophilic composting reveal key bacterial players and their metabolic interactions.</title>
        <authorList>
            <person name="Braga L.P.P."/>
            <person name="Pereira R.V."/>
            <person name="Martins L.F."/>
            <person name="Moura L.M.S."/>
            <person name="Sanchez F.B."/>
            <person name="Patane J.S.L."/>
            <person name="da Silva A.M."/>
            <person name="Setubal J.C."/>
        </authorList>
    </citation>
    <scope>NUCLEOTIDE SEQUENCE [LARGE SCALE GENOMIC DNA]</scope>
    <source>
        <strain evidence="9">ZC4RG45</strain>
    </source>
</reference>
<proteinExistence type="inferred from homology"/>
<evidence type="ECO:0000256" key="4">
    <source>
        <dbReference type="ARBA" id="ARBA00023157"/>
    </source>
</evidence>
<reference evidence="9" key="1">
    <citation type="submission" date="2018-05" db="EMBL/GenBank/DDBJ databases">
        <authorList>
            <person name="Moura L."/>
            <person name="Setubal J.C."/>
        </authorList>
    </citation>
    <scope>NUCLEOTIDE SEQUENCE</scope>
    <source>
        <strain evidence="9">ZC4RG45</strain>
    </source>
</reference>
<keyword evidence="5" id="KW-0676">Redox-active center</keyword>
<name>A0A2W4L6Q1_9PSEU</name>
<comment type="caution">
    <text evidence="10">The sequence shown here is derived from an EMBL/GenBank/DDBJ whole genome shotgun (WGS) entry which is preliminary data.</text>
</comment>
<gene>
    <name evidence="9" type="ORF">DIU77_011745</name>
    <name evidence="10" type="ORF">DIU77_10430</name>
</gene>
<evidence type="ECO:0000256" key="6">
    <source>
        <dbReference type="SAM" id="MobiDB-lite"/>
    </source>
</evidence>
<keyword evidence="4" id="KW-1015">Disulfide bond</keyword>
<accession>A0A2W4L6Q1</accession>
<reference evidence="9" key="4">
    <citation type="submission" date="2023-08" db="EMBL/GenBank/DDBJ databases">
        <authorList>
            <person name="Guima S.E.S."/>
            <person name="Martins L.F."/>
            <person name="Silva A.M."/>
            <person name="Setubal J.C."/>
        </authorList>
    </citation>
    <scope>NUCLEOTIDE SEQUENCE</scope>
    <source>
        <strain evidence="9">ZC4RG45</strain>
    </source>
</reference>
<dbReference type="GO" id="GO:0016491">
    <property type="term" value="F:oxidoreductase activity"/>
    <property type="evidence" value="ECO:0007669"/>
    <property type="project" value="UniProtKB-KW"/>
</dbReference>
<evidence type="ECO:0000256" key="5">
    <source>
        <dbReference type="ARBA" id="ARBA00023284"/>
    </source>
</evidence>
<protein>
    <submittedName>
        <fullName evidence="9">Thioredoxin domain-containing protein</fullName>
    </submittedName>
</protein>
<feature type="domain" description="Thioredoxin-like fold" evidence="8">
    <location>
        <begin position="99"/>
        <end position="247"/>
    </location>
</feature>
<keyword evidence="7" id="KW-1133">Transmembrane helix</keyword>
<dbReference type="EMBL" id="QGUI02000143">
    <property type="protein sequence ID" value="MFO7192906.1"/>
    <property type="molecule type" value="Genomic_DNA"/>
</dbReference>
<reference evidence="10" key="2">
    <citation type="submission" date="2018-05" db="EMBL/GenBank/DDBJ databases">
        <authorList>
            <person name="Lanie J.A."/>
            <person name="Ng W.-L."/>
            <person name="Kazmierczak K.M."/>
            <person name="Andrzejewski T.M."/>
            <person name="Davidsen T.M."/>
            <person name="Wayne K.J."/>
            <person name="Tettelin H."/>
            <person name="Glass J.I."/>
            <person name="Rusch D."/>
            <person name="Podicherti R."/>
            <person name="Tsui H.-C.T."/>
            <person name="Winkler M.E."/>
        </authorList>
    </citation>
    <scope>NUCLEOTIDE SEQUENCE</scope>
    <source>
        <strain evidence="10">ZC4RG45</strain>
    </source>
</reference>
<dbReference type="SUPFAM" id="SSF52833">
    <property type="entry name" value="Thioredoxin-like"/>
    <property type="match status" value="1"/>
</dbReference>
<evidence type="ECO:0000256" key="2">
    <source>
        <dbReference type="ARBA" id="ARBA00022729"/>
    </source>
</evidence>
<keyword evidence="3" id="KW-0560">Oxidoreductase</keyword>
<dbReference type="EMBL" id="QGUI01000370">
    <property type="protein sequence ID" value="PZM96639.1"/>
    <property type="molecule type" value="Genomic_DNA"/>
</dbReference>
<evidence type="ECO:0000313" key="10">
    <source>
        <dbReference type="EMBL" id="PZM96639.1"/>
    </source>
</evidence>
<evidence type="ECO:0000313" key="11">
    <source>
        <dbReference type="Proteomes" id="UP000249324"/>
    </source>
</evidence>
<organism evidence="10">
    <name type="scientific">Thermocrispum agreste</name>
    <dbReference type="NCBI Taxonomy" id="37925"/>
    <lineage>
        <taxon>Bacteria</taxon>
        <taxon>Bacillati</taxon>
        <taxon>Actinomycetota</taxon>
        <taxon>Actinomycetes</taxon>
        <taxon>Pseudonocardiales</taxon>
        <taxon>Pseudonocardiaceae</taxon>
        <taxon>Thermocrispum</taxon>
    </lineage>
</organism>
<dbReference type="AlphaFoldDB" id="A0A2W4L6Q1"/>
<sequence>MGGAERAERRRRRELAQQRAAMARQAGKTGSGSADAPRPPVDRARLRKVAFTVGGAAIVVALIVVAVLWFDARKNATEGRAIPVVRSAELPETRDGAVVVLGDDKAPVTIDIYADFLCPACGQFHERDGKDIANRIREGQLRVRQHMVPMLVEASDPPGYSMDAANAALCAADERKFTAFHDSLFASQPEEGTRGWDKAQLTELGRKLGLGETFAECVAKRTYHRELDQAFRTALEQIDDFATPAVIGPDGRIDVSKPGWLDRLG</sequence>
<dbReference type="CDD" id="cd02972">
    <property type="entry name" value="DsbA_family"/>
    <property type="match status" value="1"/>
</dbReference>
<evidence type="ECO:0000256" key="1">
    <source>
        <dbReference type="ARBA" id="ARBA00005791"/>
    </source>
</evidence>
<dbReference type="STRING" id="1111738.GCA_000427905_00416"/>
<keyword evidence="7" id="KW-0812">Transmembrane</keyword>
<dbReference type="InterPro" id="IPR012336">
    <property type="entry name" value="Thioredoxin-like_fold"/>
</dbReference>
<evidence type="ECO:0000313" key="9">
    <source>
        <dbReference type="EMBL" id="MFO7192906.1"/>
    </source>
</evidence>
<dbReference type="PANTHER" id="PTHR13887:SF14">
    <property type="entry name" value="DISULFIDE BOND FORMATION PROTEIN D"/>
    <property type="match status" value="1"/>
</dbReference>
<evidence type="ECO:0000259" key="8">
    <source>
        <dbReference type="Pfam" id="PF13462"/>
    </source>
</evidence>
<evidence type="ECO:0000256" key="7">
    <source>
        <dbReference type="SAM" id="Phobius"/>
    </source>
</evidence>